<dbReference type="Proteomes" id="UP001156614">
    <property type="component" value="Unassembled WGS sequence"/>
</dbReference>
<dbReference type="GO" id="GO:0000030">
    <property type="term" value="F:mannosyltransferase activity"/>
    <property type="evidence" value="ECO:0007669"/>
    <property type="project" value="TreeGrafter"/>
</dbReference>
<dbReference type="GO" id="GO:0051999">
    <property type="term" value="P:mannosyl-inositol phosphorylceramide biosynthetic process"/>
    <property type="evidence" value="ECO:0007669"/>
    <property type="project" value="TreeGrafter"/>
</dbReference>
<evidence type="ECO:0000256" key="1">
    <source>
        <dbReference type="SAM" id="MobiDB-lite"/>
    </source>
</evidence>
<reference evidence="3" key="1">
    <citation type="journal article" date="2019" name="Int. J. Syst. Evol. Microbiol.">
        <title>The Global Catalogue of Microorganisms (GCM) 10K type strain sequencing project: providing services to taxonomists for standard genome sequencing and annotation.</title>
        <authorList>
            <consortium name="The Broad Institute Genomics Platform"/>
            <consortium name="The Broad Institute Genome Sequencing Center for Infectious Disease"/>
            <person name="Wu L."/>
            <person name="Ma J."/>
        </authorList>
    </citation>
    <scope>NUCLEOTIDE SEQUENCE [LARGE SCALE GENOMIC DNA]</scope>
    <source>
        <strain evidence="3">NBRC 3267</strain>
    </source>
</reference>
<dbReference type="Gene3D" id="3.90.550.20">
    <property type="match status" value="1"/>
</dbReference>
<name>A0AAV5NGG2_9PROT</name>
<dbReference type="InterPro" id="IPR029044">
    <property type="entry name" value="Nucleotide-diphossugar_trans"/>
</dbReference>
<dbReference type="EMBL" id="BSNU01000003">
    <property type="protein sequence ID" value="GLQ63039.1"/>
    <property type="molecule type" value="Genomic_DNA"/>
</dbReference>
<dbReference type="RefSeq" id="WP_174694798.1">
    <property type="nucleotide sequence ID" value="NZ_BEWM01000002.1"/>
</dbReference>
<organism evidence="2 3">
    <name type="scientific">Gluconobacter cerinus</name>
    <dbReference type="NCBI Taxonomy" id="38307"/>
    <lineage>
        <taxon>Bacteria</taxon>
        <taxon>Pseudomonadati</taxon>
        <taxon>Pseudomonadota</taxon>
        <taxon>Alphaproteobacteria</taxon>
        <taxon>Acetobacterales</taxon>
        <taxon>Acetobacteraceae</taxon>
        <taxon>Gluconobacter</taxon>
    </lineage>
</organism>
<dbReference type="SUPFAM" id="SSF53448">
    <property type="entry name" value="Nucleotide-diphospho-sugar transferases"/>
    <property type="match status" value="1"/>
</dbReference>
<dbReference type="AlphaFoldDB" id="A0AAV5NGG2"/>
<dbReference type="InterPro" id="IPR051706">
    <property type="entry name" value="Glycosyltransferase_domain"/>
</dbReference>
<dbReference type="GO" id="GO:0016020">
    <property type="term" value="C:membrane"/>
    <property type="evidence" value="ECO:0007669"/>
    <property type="project" value="GOC"/>
</dbReference>
<protein>
    <submittedName>
        <fullName evidence="2">Uncharacterized protein</fullName>
    </submittedName>
</protein>
<feature type="compositionally biased region" description="Polar residues" evidence="1">
    <location>
        <begin position="1"/>
        <end position="11"/>
    </location>
</feature>
<keyword evidence="3" id="KW-1185">Reference proteome</keyword>
<accession>A0AAV5NGG2</accession>
<evidence type="ECO:0000313" key="3">
    <source>
        <dbReference type="Proteomes" id="UP001156614"/>
    </source>
</evidence>
<dbReference type="PANTHER" id="PTHR32385:SF15">
    <property type="entry name" value="INOSITOL PHOSPHOCERAMIDE MANNOSYLTRANSFERASE 1"/>
    <property type="match status" value="1"/>
</dbReference>
<evidence type="ECO:0000313" key="2">
    <source>
        <dbReference type="EMBL" id="GLQ63039.1"/>
    </source>
</evidence>
<dbReference type="PANTHER" id="PTHR32385">
    <property type="entry name" value="MANNOSYL PHOSPHORYLINOSITOL CERAMIDE SYNTHASE"/>
    <property type="match status" value="1"/>
</dbReference>
<proteinExistence type="predicted"/>
<feature type="region of interest" description="Disordered" evidence="1">
    <location>
        <begin position="1"/>
        <end position="47"/>
    </location>
</feature>
<sequence length="408" mass="45890">MTSEDQTTHQDSAAWDLSEWEALREEDTPPSNAAEEPVAPPAPASVELPDPQAAAYLAQHGADTVEHAFALANILHTNRSVAEAATYYGRAFELHSKSPTQYPLAQSLLQVRLLCLLKAGQPVPQHELAELRSLNIPFANYIDGTSHAWRGTPPRDALNIMGNAYDEFHTGEEVDSVALEVALRASPSVFSATPQGDDIYNRIPRKMFLYWDKNPPAEIQKNFDYHKAISSFEVKTFDKEEAAEWLYDNYGIEARTLFLSARHPAEAADFLRVHVIQLLGGWWLDADIRVKSDAALQFMAERKEGSAFFLTHNHVVHNDFFGSVANSDVLTDCLLSLYRNCYLHQGLFIAYKTGPGIFNRALNRIAHRSLKGRTPAKSIEVFDHHVFNDMIEEFDTPYKTQLPSWYTA</sequence>
<gene>
    <name evidence="2" type="ORF">GCM10007867_18840</name>
</gene>
<comment type="caution">
    <text evidence="2">The sequence shown here is derived from an EMBL/GenBank/DDBJ whole genome shotgun (WGS) entry which is preliminary data.</text>
</comment>